<dbReference type="EMBL" id="JAOQAV010000011">
    <property type="protein sequence ID" value="KAJ4190360.1"/>
    <property type="molecule type" value="Genomic_DNA"/>
</dbReference>
<comment type="caution">
    <text evidence="2">The sequence shown here is derived from an EMBL/GenBank/DDBJ whole genome shotgun (WGS) entry which is preliminary data.</text>
</comment>
<reference evidence="2" key="1">
    <citation type="submission" date="2022-09" db="EMBL/GenBank/DDBJ databases">
        <title>Fusarium specimens isolated from Avocado Roots.</title>
        <authorList>
            <person name="Stajich J."/>
            <person name="Roper C."/>
            <person name="Heimlech-Rivalta G."/>
        </authorList>
    </citation>
    <scope>NUCLEOTIDE SEQUENCE</scope>
    <source>
        <strain evidence="2">A02</strain>
    </source>
</reference>
<evidence type="ECO:0000256" key="1">
    <source>
        <dbReference type="SAM" id="SignalP"/>
    </source>
</evidence>
<feature type="chain" id="PRO_5040812697" evidence="1">
    <location>
        <begin position="18"/>
        <end position="77"/>
    </location>
</feature>
<name>A0A9W8V180_9HYPO</name>
<dbReference type="Proteomes" id="UP001152087">
    <property type="component" value="Unassembled WGS sequence"/>
</dbReference>
<dbReference type="OrthoDB" id="3440400at2759"/>
<accession>A0A9W8V180</accession>
<evidence type="ECO:0000313" key="2">
    <source>
        <dbReference type="EMBL" id="KAJ4190360.1"/>
    </source>
</evidence>
<proteinExistence type="predicted"/>
<sequence>MKFSAVALLTLAHGILAMPQISDKTNEMAKRSAQIHNPDICLRVCWIEESQCPEAWYASQQGECWTCCRRGEVDGSF</sequence>
<evidence type="ECO:0000313" key="3">
    <source>
        <dbReference type="Proteomes" id="UP001152087"/>
    </source>
</evidence>
<protein>
    <submittedName>
        <fullName evidence="2">Uncharacterized protein</fullName>
    </submittedName>
</protein>
<organism evidence="2 3">
    <name type="scientific">Fusarium falciforme</name>
    <dbReference type="NCBI Taxonomy" id="195108"/>
    <lineage>
        <taxon>Eukaryota</taxon>
        <taxon>Fungi</taxon>
        <taxon>Dikarya</taxon>
        <taxon>Ascomycota</taxon>
        <taxon>Pezizomycotina</taxon>
        <taxon>Sordariomycetes</taxon>
        <taxon>Hypocreomycetidae</taxon>
        <taxon>Hypocreales</taxon>
        <taxon>Nectriaceae</taxon>
        <taxon>Fusarium</taxon>
        <taxon>Fusarium solani species complex</taxon>
    </lineage>
</organism>
<dbReference type="AlphaFoldDB" id="A0A9W8V180"/>
<gene>
    <name evidence="2" type="ORF">NW755_005501</name>
</gene>
<feature type="signal peptide" evidence="1">
    <location>
        <begin position="1"/>
        <end position="17"/>
    </location>
</feature>
<keyword evidence="1" id="KW-0732">Signal</keyword>
<keyword evidence="3" id="KW-1185">Reference proteome</keyword>